<proteinExistence type="predicted"/>
<dbReference type="InterPro" id="IPR029017">
    <property type="entry name" value="Enolase-like_N"/>
</dbReference>
<name>A0A9D2PAN2_9FIRM</name>
<dbReference type="SUPFAM" id="SSF51604">
    <property type="entry name" value="Enolase C-terminal domain-like"/>
    <property type="match status" value="1"/>
</dbReference>
<dbReference type="Gene3D" id="3.20.20.120">
    <property type="entry name" value="Enolase-like C-terminal domain"/>
    <property type="match status" value="1"/>
</dbReference>
<evidence type="ECO:0000313" key="6">
    <source>
        <dbReference type="Proteomes" id="UP000823883"/>
    </source>
</evidence>
<dbReference type="Proteomes" id="UP000823883">
    <property type="component" value="Unassembled WGS sequence"/>
</dbReference>
<dbReference type="EMBL" id="DWWL01000007">
    <property type="protein sequence ID" value="HJC46669.1"/>
    <property type="molecule type" value="Genomic_DNA"/>
</dbReference>
<dbReference type="InterPro" id="IPR036849">
    <property type="entry name" value="Enolase-like_C_sf"/>
</dbReference>
<dbReference type="InterPro" id="IPR034593">
    <property type="entry name" value="DgoD-like"/>
</dbReference>
<dbReference type="GO" id="GO:0046872">
    <property type="term" value="F:metal ion binding"/>
    <property type="evidence" value="ECO:0007669"/>
    <property type="project" value="UniProtKB-KW"/>
</dbReference>
<reference evidence="5" key="1">
    <citation type="journal article" date="2021" name="PeerJ">
        <title>Extensive microbial diversity within the chicken gut microbiome revealed by metagenomics and culture.</title>
        <authorList>
            <person name="Gilroy R."/>
            <person name="Ravi A."/>
            <person name="Getino M."/>
            <person name="Pursley I."/>
            <person name="Horton D.L."/>
            <person name="Alikhan N.F."/>
            <person name="Baker D."/>
            <person name="Gharbi K."/>
            <person name="Hall N."/>
            <person name="Watson M."/>
            <person name="Adriaenssens E.M."/>
            <person name="Foster-Nyarko E."/>
            <person name="Jarju S."/>
            <person name="Secka A."/>
            <person name="Antonio M."/>
            <person name="Oren A."/>
            <person name="Chaudhuri R.R."/>
            <person name="La Ragione R."/>
            <person name="Hildebrand F."/>
            <person name="Pallen M.J."/>
        </authorList>
    </citation>
    <scope>NUCLEOTIDE SEQUENCE</scope>
    <source>
        <strain evidence="5">CHK183-5548</strain>
    </source>
</reference>
<organism evidence="5 6">
    <name type="scientific">Candidatus Lachnoclostridium pullistercoris</name>
    <dbReference type="NCBI Taxonomy" id="2838632"/>
    <lineage>
        <taxon>Bacteria</taxon>
        <taxon>Bacillati</taxon>
        <taxon>Bacillota</taxon>
        <taxon>Clostridia</taxon>
        <taxon>Lachnospirales</taxon>
        <taxon>Lachnospiraceae</taxon>
    </lineage>
</organism>
<dbReference type="PANTHER" id="PTHR48080:SF2">
    <property type="entry name" value="D-GALACTONATE DEHYDRATASE"/>
    <property type="match status" value="1"/>
</dbReference>
<dbReference type="SFLD" id="SFLDS00001">
    <property type="entry name" value="Enolase"/>
    <property type="match status" value="1"/>
</dbReference>
<dbReference type="CDD" id="cd03316">
    <property type="entry name" value="MR_like"/>
    <property type="match status" value="1"/>
</dbReference>
<dbReference type="AlphaFoldDB" id="A0A9D2PAN2"/>
<dbReference type="Gene3D" id="3.30.390.10">
    <property type="entry name" value="Enolase-like, N-terminal domain"/>
    <property type="match status" value="1"/>
</dbReference>
<sequence>MKITKLTAYSVHTNQFRNFNFVRVDTDEGIHGVGELFCVGADKSVLEMVNYVSEWVLGQDPLNRERIQKRILFYSRFPGGAILNTVASAIDLALWDIAGKAANLPVYKMLGAVRDRVPVYCHAYGRTSKETLEALYPKMEKYGYKACKVLVSSLGYDPNGQAERDIASMFEGVRTALGDDFEIGIDMSSKIYEPIQAKRCIHAIEPYRPFFAEEPIRPENMENWAEIGVGRNVPIATGEQIFTTWDYDRLLKLHAVDILQPDILLAGGFTGMLKIAAMAEPSFRNLSPHNPLSSLANCINVHFCMSVYNTTYLENEPREEGMDKDLFTSVLRVRDGFIAPNDEPGWGMDLNYEYMKSLNAITWSRVDLSKPSAYTMSGAPHIM</sequence>
<evidence type="ECO:0000313" key="5">
    <source>
        <dbReference type="EMBL" id="HJC46669.1"/>
    </source>
</evidence>
<gene>
    <name evidence="5" type="ORF">IAA04_01300</name>
</gene>
<feature type="domain" description="Mandelate racemase/muconate lactonizing enzyme N-terminal" evidence="3">
    <location>
        <begin position="9"/>
        <end position="111"/>
    </location>
</feature>
<dbReference type="Pfam" id="PF13378">
    <property type="entry name" value="MR_MLE_C"/>
    <property type="match status" value="1"/>
</dbReference>
<evidence type="ECO:0000256" key="2">
    <source>
        <dbReference type="ARBA" id="ARBA00023239"/>
    </source>
</evidence>
<reference evidence="5" key="2">
    <citation type="submission" date="2021-04" db="EMBL/GenBank/DDBJ databases">
        <authorList>
            <person name="Gilroy R."/>
        </authorList>
    </citation>
    <scope>NUCLEOTIDE SEQUENCE</scope>
    <source>
        <strain evidence="5">CHK183-5548</strain>
    </source>
</reference>
<dbReference type="SUPFAM" id="SSF54826">
    <property type="entry name" value="Enolase N-terminal domain-like"/>
    <property type="match status" value="1"/>
</dbReference>
<dbReference type="SFLD" id="SFLDG00179">
    <property type="entry name" value="mandelate_racemase"/>
    <property type="match status" value="1"/>
</dbReference>
<keyword evidence="1" id="KW-0479">Metal-binding</keyword>
<comment type="caution">
    <text evidence="5">The sequence shown here is derived from an EMBL/GenBank/DDBJ whole genome shotgun (WGS) entry which is preliminary data.</text>
</comment>
<evidence type="ECO:0000256" key="1">
    <source>
        <dbReference type="ARBA" id="ARBA00022723"/>
    </source>
</evidence>
<dbReference type="PANTHER" id="PTHR48080">
    <property type="entry name" value="D-GALACTONATE DEHYDRATASE-RELATED"/>
    <property type="match status" value="1"/>
</dbReference>
<dbReference type="Pfam" id="PF02746">
    <property type="entry name" value="MR_MLE_N"/>
    <property type="match status" value="1"/>
</dbReference>
<dbReference type="InterPro" id="IPR029065">
    <property type="entry name" value="Enolase_C-like"/>
</dbReference>
<keyword evidence="2" id="KW-0456">Lyase</keyword>
<dbReference type="InterPro" id="IPR013341">
    <property type="entry name" value="Mandelate_racemase_N_dom"/>
</dbReference>
<feature type="domain" description="Enolase C-terminal" evidence="4">
    <location>
        <begin position="139"/>
        <end position="351"/>
    </location>
</feature>
<evidence type="ECO:0000259" key="3">
    <source>
        <dbReference type="Pfam" id="PF02746"/>
    </source>
</evidence>
<protein>
    <submittedName>
        <fullName evidence="5">Mandelate racemase/muconate lactonizing enzyme family protein</fullName>
    </submittedName>
</protein>
<accession>A0A9D2PAN2</accession>
<dbReference type="GO" id="GO:0016829">
    <property type="term" value="F:lyase activity"/>
    <property type="evidence" value="ECO:0007669"/>
    <property type="project" value="UniProtKB-KW"/>
</dbReference>
<evidence type="ECO:0000259" key="4">
    <source>
        <dbReference type="Pfam" id="PF13378"/>
    </source>
</evidence>